<keyword evidence="3 6" id="KW-0812">Transmembrane</keyword>
<dbReference type="PANTHER" id="PTHR13180">
    <property type="entry name" value="SMALL MEMBRANE PROTEIN-RELATED"/>
    <property type="match status" value="1"/>
</dbReference>
<comment type="caution">
    <text evidence="7">The sequence shown here is derived from an EMBL/GenBank/DDBJ whole genome shotgun (WGS) entry which is preliminary data.</text>
</comment>
<proteinExistence type="inferred from homology"/>
<evidence type="ECO:0000313" key="8">
    <source>
        <dbReference type="Proteomes" id="UP000652761"/>
    </source>
</evidence>
<keyword evidence="5 6" id="KW-0472">Membrane</keyword>
<dbReference type="OrthoDB" id="268928at2759"/>
<dbReference type="Proteomes" id="UP000652761">
    <property type="component" value="Unassembled WGS sequence"/>
</dbReference>
<protein>
    <submittedName>
        <fullName evidence="7">Uncharacterized protein</fullName>
    </submittedName>
</protein>
<evidence type="ECO:0000256" key="1">
    <source>
        <dbReference type="ARBA" id="ARBA00004141"/>
    </source>
</evidence>
<feature type="transmembrane region" description="Helical" evidence="6">
    <location>
        <begin position="6"/>
        <end position="29"/>
    </location>
</feature>
<keyword evidence="4 6" id="KW-1133">Transmembrane helix</keyword>
<evidence type="ECO:0000313" key="7">
    <source>
        <dbReference type="EMBL" id="MQM11955.1"/>
    </source>
</evidence>
<comment type="subcellular location">
    <subcellularLocation>
        <location evidence="1">Membrane</location>
        <topology evidence="1">Multi-pass membrane protein</topology>
    </subcellularLocation>
</comment>
<evidence type="ECO:0000256" key="3">
    <source>
        <dbReference type="ARBA" id="ARBA00022692"/>
    </source>
</evidence>
<evidence type="ECO:0000256" key="5">
    <source>
        <dbReference type="ARBA" id="ARBA00023136"/>
    </source>
</evidence>
<dbReference type="Pfam" id="PF05255">
    <property type="entry name" value="UPF0220"/>
    <property type="match status" value="1"/>
</dbReference>
<dbReference type="AlphaFoldDB" id="A0A843X3D9"/>
<feature type="transmembrane region" description="Helical" evidence="6">
    <location>
        <begin position="61"/>
        <end position="82"/>
    </location>
</feature>
<dbReference type="InterPro" id="IPR007919">
    <property type="entry name" value="UPF0220"/>
</dbReference>
<sequence>RRLRLAAELSAFCGFLSLLGWGGILRFSFRHLLSNKQRAGRGKRAHRDRPAYLGRMDYGELWAIFGPGVAGAVFGVGWWLWVDAVVCSAVKIAFLHYLPGIFASLAALMFNCVKKDDIDYSPYEEGEWRSSALSPLFYQFKDLDFSRLVVHAVAPHNEGVVHAAQDLDLVADLPPHSILMIPIDDLKCIAMASELVADHPDGAAAPNVVDALEIRESGHWGREGQGDDKGGVSLRQRQGEVTRWRGRRAVDGAGPCCRLVARPRRCGGGPIILYRPWSMDWGAGKAAWVGGRGLFVRWKDNHWRRTRAVDFGVVWVESAFQTQLDEKQQAGIAVGMKIHRSRMLVWGLGVEDREG</sequence>
<name>A0A843X3D9_COLES</name>
<keyword evidence="8" id="KW-1185">Reference proteome</keyword>
<evidence type="ECO:0000256" key="2">
    <source>
        <dbReference type="ARBA" id="ARBA00005335"/>
    </source>
</evidence>
<dbReference type="GO" id="GO:0016020">
    <property type="term" value="C:membrane"/>
    <property type="evidence" value="ECO:0007669"/>
    <property type="project" value="UniProtKB-SubCell"/>
</dbReference>
<reference evidence="7" key="1">
    <citation type="submission" date="2017-07" db="EMBL/GenBank/DDBJ databases">
        <title>Taro Niue Genome Assembly and Annotation.</title>
        <authorList>
            <person name="Atibalentja N."/>
            <person name="Keating K."/>
            <person name="Fields C.J."/>
        </authorList>
    </citation>
    <scope>NUCLEOTIDE SEQUENCE</scope>
    <source>
        <strain evidence="7">Niue_2</strain>
        <tissue evidence="7">Leaf</tissue>
    </source>
</reference>
<feature type="non-terminal residue" evidence="7">
    <location>
        <position position="1"/>
    </location>
</feature>
<feature type="transmembrane region" description="Helical" evidence="6">
    <location>
        <begin position="94"/>
        <end position="113"/>
    </location>
</feature>
<evidence type="ECO:0000256" key="6">
    <source>
        <dbReference type="SAM" id="Phobius"/>
    </source>
</evidence>
<organism evidence="7 8">
    <name type="scientific">Colocasia esculenta</name>
    <name type="common">Wild taro</name>
    <name type="synonym">Arum esculentum</name>
    <dbReference type="NCBI Taxonomy" id="4460"/>
    <lineage>
        <taxon>Eukaryota</taxon>
        <taxon>Viridiplantae</taxon>
        <taxon>Streptophyta</taxon>
        <taxon>Embryophyta</taxon>
        <taxon>Tracheophyta</taxon>
        <taxon>Spermatophyta</taxon>
        <taxon>Magnoliopsida</taxon>
        <taxon>Liliopsida</taxon>
        <taxon>Araceae</taxon>
        <taxon>Aroideae</taxon>
        <taxon>Colocasieae</taxon>
        <taxon>Colocasia</taxon>
    </lineage>
</organism>
<dbReference type="EMBL" id="NMUH01005154">
    <property type="protein sequence ID" value="MQM11955.1"/>
    <property type="molecule type" value="Genomic_DNA"/>
</dbReference>
<accession>A0A843X3D9</accession>
<evidence type="ECO:0000256" key="4">
    <source>
        <dbReference type="ARBA" id="ARBA00022989"/>
    </source>
</evidence>
<gene>
    <name evidence="7" type="ORF">Taro_044866</name>
</gene>
<comment type="similarity">
    <text evidence="2">Belongs to the UPF0220 family.</text>
</comment>